<organism evidence="4 5">
    <name type="scientific">Bifidobacterium tissieri</name>
    <dbReference type="NCBI Taxonomy" id="1630162"/>
    <lineage>
        <taxon>Bacteria</taxon>
        <taxon>Bacillati</taxon>
        <taxon>Actinomycetota</taxon>
        <taxon>Actinomycetes</taxon>
        <taxon>Bifidobacteriales</taxon>
        <taxon>Bifidobacteriaceae</taxon>
        <taxon>Bifidobacterium</taxon>
    </lineage>
</organism>
<feature type="region of interest" description="Disordered" evidence="2">
    <location>
        <begin position="1"/>
        <end position="27"/>
    </location>
</feature>
<protein>
    <submittedName>
        <fullName evidence="4">FHA domain-containing protein</fullName>
    </submittedName>
</protein>
<evidence type="ECO:0000313" key="5">
    <source>
        <dbReference type="Proteomes" id="UP000412028"/>
    </source>
</evidence>
<dbReference type="InterPro" id="IPR000253">
    <property type="entry name" value="FHA_dom"/>
</dbReference>
<evidence type="ECO:0000256" key="1">
    <source>
        <dbReference type="ARBA" id="ARBA00022553"/>
    </source>
</evidence>
<dbReference type="InterPro" id="IPR008984">
    <property type="entry name" value="SMAD_FHA_dom_sf"/>
</dbReference>
<accession>A0A5M9ZMZ9</accession>
<dbReference type="SMART" id="SM00240">
    <property type="entry name" value="FHA"/>
    <property type="match status" value="1"/>
</dbReference>
<comment type="caution">
    <text evidence="4">The sequence shown here is derived from an EMBL/GenBank/DDBJ whole genome shotgun (WGS) entry which is preliminary data.</text>
</comment>
<feature type="domain" description="FHA" evidence="3">
    <location>
        <begin position="93"/>
        <end position="147"/>
    </location>
</feature>
<gene>
    <name evidence="4" type="ORF">EMO89_08640</name>
</gene>
<evidence type="ECO:0000313" key="4">
    <source>
        <dbReference type="EMBL" id="KAA8828865.1"/>
    </source>
</evidence>
<dbReference type="Pfam" id="PF00498">
    <property type="entry name" value="FHA"/>
    <property type="match status" value="1"/>
</dbReference>
<proteinExistence type="predicted"/>
<dbReference type="CDD" id="cd00060">
    <property type="entry name" value="FHA"/>
    <property type="match status" value="1"/>
</dbReference>
<dbReference type="Proteomes" id="UP000412028">
    <property type="component" value="Unassembled WGS sequence"/>
</dbReference>
<dbReference type="OrthoDB" id="3254248at2"/>
<evidence type="ECO:0000259" key="3">
    <source>
        <dbReference type="PROSITE" id="PS50006"/>
    </source>
</evidence>
<dbReference type="AlphaFoldDB" id="A0A5M9ZMZ9"/>
<dbReference type="EMBL" id="RZUI01000011">
    <property type="protein sequence ID" value="KAA8828865.1"/>
    <property type="molecule type" value="Genomic_DNA"/>
</dbReference>
<dbReference type="SUPFAM" id="SSF49879">
    <property type="entry name" value="SMAD/FHA domain"/>
    <property type="match status" value="1"/>
</dbReference>
<keyword evidence="1" id="KW-0597">Phosphoprotein</keyword>
<dbReference type="PROSITE" id="PS50006">
    <property type="entry name" value="FHA_DOMAIN"/>
    <property type="match status" value="1"/>
</dbReference>
<reference evidence="4 5" key="1">
    <citation type="journal article" date="2019" name="Syst. Appl. Microbiol.">
        <title>Characterization of Bifidobacterium species in feaces of the Egyptian fruit bat: Description of B. vespertilionis sp. nov. and B. rousetti sp. nov.</title>
        <authorList>
            <person name="Modesto M."/>
            <person name="Satti M."/>
            <person name="Watanabe K."/>
            <person name="Puglisi E."/>
            <person name="Morelli L."/>
            <person name="Huang C.-H."/>
            <person name="Liou J.-S."/>
            <person name="Miyashita M."/>
            <person name="Tamura T."/>
            <person name="Saito S."/>
            <person name="Mori K."/>
            <person name="Huang L."/>
            <person name="Sciavilla P."/>
            <person name="Sandri C."/>
            <person name="Spiezio C."/>
            <person name="Vitali F."/>
            <person name="Cavalieri D."/>
            <person name="Perpetuini G."/>
            <person name="Tofalo R."/>
            <person name="Bonetti A."/>
            <person name="Arita M."/>
            <person name="Mattarelli P."/>
        </authorList>
    </citation>
    <scope>NUCLEOTIDE SEQUENCE [LARGE SCALE GENOMIC DNA]</scope>
    <source>
        <strain evidence="4 5">RST7</strain>
    </source>
</reference>
<sequence>MQGHSSGSNTGGTYGSGASAASVEPADGRAANVANTANATNTDTSASTSAGVFGDADWDGTVLSSSFIDRRPRHRYVLRNDSTGQTVILDHSALLGRKPTQAVPEGVLPQKLDDPTRTISRNHAAVSFDREGRLWIEDYRSLNGTYLIVNGEEIPVKERPVRVTVPCTVRIGDQFFNLEEG</sequence>
<name>A0A5M9ZMZ9_9BIFI</name>
<dbReference type="Gene3D" id="2.60.200.20">
    <property type="match status" value="1"/>
</dbReference>
<evidence type="ECO:0000256" key="2">
    <source>
        <dbReference type="SAM" id="MobiDB-lite"/>
    </source>
</evidence>